<dbReference type="Pfam" id="PF07891">
    <property type="entry name" value="DUF1666"/>
    <property type="match status" value="2"/>
</dbReference>
<gene>
    <name evidence="2" type="ORF">Goari_002471</name>
</gene>
<keyword evidence="1" id="KW-0472">Membrane</keyword>
<keyword evidence="1" id="KW-0812">Transmembrane</keyword>
<feature type="transmembrane region" description="Helical" evidence="1">
    <location>
        <begin position="24"/>
        <end position="45"/>
    </location>
</feature>
<evidence type="ECO:0000313" key="3">
    <source>
        <dbReference type="Proteomes" id="UP000593577"/>
    </source>
</evidence>
<dbReference type="PANTHER" id="PTHR46741:SF7">
    <property type="entry name" value="TRANSMEMBRANE PROTEIN"/>
    <property type="match status" value="1"/>
</dbReference>
<dbReference type="Proteomes" id="UP000593577">
    <property type="component" value="Unassembled WGS sequence"/>
</dbReference>
<reference evidence="2 3" key="1">
    <citation type="journal article" date="2019" name="Genome Biol. Evol.">
        <title>Insights into the evolution of the New World diploid cottons (Gossypium, subgenus Houzingenia) based on genome sequencing.</title>
        <authorList>
            <person name="Grover C.E."/>
            <person name="Arick M.A. 2nd"/>
            <person name="Thrash A."/>
            <person name="Conover J.L."/>
            <person name="Sanders W.S."/>
            <person name="Peterson D.G."/>
            <person name="Frelichowski J.E."/>
            <person name="Scheffler J.A."/>
            <person name="Scheffler B.E."/>
            <person name="Wendel J.F."/>
        </authorList>
    </citation>
    <scope>NUCLEOTIDE SEQUENCE [LARGE SCALE GENOMIC DNA]</scope>
    <source>
        <strain evidence="2">185</strain>
        <tissue evidence="2">Leaf</tissue>
    </source>
</reference>
<evidence type="ECO:0000256" key="1">
    <source>
        <dbReference type="SAM" id="Phobius"/>
    </source>
</evidence>
<dbReference type="EMBL" id="JABFAA010000011">
    <property type="protein sequence ID" value="MBA0695873.1"/>
    <property type="molecule type" value="Genomic_DNA"/>
</dbReference>
<dbReference type="PANTHER" id="PTHR46741">
    <property type="entry name" value="OS09G0413600 PROTEIN"/>
    <property type="match status" value="1"/>
</dbReference>
<protein>
    <recommendedName>
        <fullName evidence="4">Ribosomal protein L34Ae</fullName>
    </recommendedName>
</protein>
<evidence type="ECO:0000313" key="2">
    <source>
        <dbReference type="EMBL" id="MBA0695873.1"/>
    </source>
</evidence>
<keyword evidence="1" id="KW-1133">Transmembrane helix</keyword>
<comment type="caution">
    <text evidence="2">The sequence shown here is derived from an EMBL/GenBank/DDBJ whole genome shotgun (WGS) entry which is preliminary data.</text>
</comment>
<name>A0A7J8Y8J4_GOSAI</name>
<accession>A0A7J8Y8J4</accession>
<proteinExistence type="predicted"/>
<dbReference type="AlphaFoldDB" id="A0A7J8Y8J4"/>
<organism evidence="2 3">
    <name type="scientific">Gossypium aridum</name>
    <name type="common">American cotton</name>
    <name type="synonym">Erioxylum aridum</name>
    <dbReference type="NCBI Taxonomy" id="34290"/>
    <lineage>
        <taxon>Eukaryota</taxon>
        <taxon>Viridiplantae</taxon>
        <taxon>Streptophyta</taxon>
        <taxon>Embryophyta</taxon>
        <taxon>Tracheophyta</taxon>
        <taxon>Spermatophyta</taxon>
        <taxon>Magnoliopsida</taxon>
        <taxon>eudicotyledons</taxon>
        <taxon>Gunneridae</taxon>
        <taxon>Pentapetalae</taxon>
        <taxon>rosids</taxon>
        <taxon>malvids</taxon>
        <taxon>Malvales</taxon>
        <taxon>Malvaceae</taxon>
        <taxon>Malvoideae</taxon>
        <taxon>Gossypium</taxon>
    </lineage>
</organism>
<keyword evidence="3" id="KW-1185">Reference proteome</keyword>
<feature type="transmembrane region" description="Helical" evidence="1">
    <location>
        <begin position="52"/>
        <end position="71"/>
    </location>
</feature>
<evidence type="ECO:0008006" key="4">
    <source>
        <dbReference type="Google" id="ProtNLM"/>
    </source>
</evidence>
<dbReference type="InterPro" id="IPR012870">
    <property type="entry name" value="DUF1666"/>
</dbReference>
<sequence length="576" mass="67207">MGFLTSCWLIIESIVIPPGYSLKWFYLSFYIHPFLLCACQIFLCLKWLKRCTLALLTYPFRVIYFLVFYVYKFCRYCIIYIFSFIGVKEVDSKQVLIFEAADNISQNQLISLCICSSMPSNAWKTEFVEANGCEDNHEILPGRESSNMEDWSFYCLQKDLSAYECSSSFCISPSMDESYLNEYSPLFSSLSSPLMQECSVPACSSSSRVLEREVITTARDEDESEGFYKKYSERMRWFDILNHDRTQGISAILNEEVGTPRSLENIKVKDLTIPYISWSKQDKKKLLRSLQSDFELVYVGQSCLTWEALHHQYRKVKFLSLTNCLFADNLAKDFQNFQVLLERFLDEERYVYKGKRAWNYVQARLASKTLLQVPKLTGYLEEEKDGNKGETVDAKAVLKAIEKCINAFGKFITTDRTKSWWKFKTSLWTHPPMEDPRDLHLLADLTTTLAKVKKYSGTEFFAVRTVHKWTSTVWTFTLGLKTQSLDRYSDMLKELWLKDLQGKRKCWFNKVVKPMEESQKETMVFAMIELQLISRVLQMSIVSTSQLNWCQQKLNNIQFKRGRLFRTATGPLFPSS</sequence>